<evidence type="ECO:0008006" key="4">
    <source>
        <dbReference type="Google" id="ProtNLM"/>
    </source>
</evidence>
<proteinExistence type="predicted"/>
<organism evidence="2 3">
    <name type="scientific">Cochliobolus sativus</name>
    <name type="common">Common root rot and spot blotch fungus</name>
    <name type="synonym">Bipolaris sorokiniana</name>
    <dbReference type="NCBI Taxonomy" id="45130"/>
    <lineage>
        <taxon>Eukaryota</taxon>
        <taxon>Fungi</taxon>
        <taxon>Dikarya</taxon>
        <taxon>Ascomycota</taxon>
        <taxon>Pezizomycotina</taxon>
        <taxon>Dothideomycetes</taxon>
        <taxon>Pleosporomycetidae</taxon>
        <taxon>Pleosporales</taxon>
        <taxon>Pleosporineae</taxon>
        <taxon>Pleosporaceae</taxon>
        <taxon>Bipolaris</taxon>
    </lineage>
</organism>
<feature type="signal peptide" evidence="1">
    <location>
        <begin position="1"/>
        <end position="16"/>
    </location>
</feature>
<evidence type="ECO:0000313" key="2">
    <source>
        <dbReference type="EMBL" id="KAF5844740.1"/>
    </source>
</evidence>
<feature type="chain" id="PRO_5034308781" description="Carbohydrate-binding module family 18 protein" evidence="1">
    <location>
        <begin position="17"/>
        <end position="77"/>
    </location>
</feature>
<evidence type="ECO:0000313" key="3">
    <source>
        <dbReference type="Proteomes" id="UP000624244"/>
    </source>
</evidence>
<dbReference type="EMBL" id="WNKQ01000021">
    <property type="protein sequence ID" value="KAF5844740.1"/>
    <property type="molecule type" value="Genomic_DNA"/>
</dbReference>
<gene>
    <name evidence="2" type="ORF">GGP41_008659</name>
</gene>
<keyword evidence="1" id="KW-0732">Signal</keyword>
<sequence>MKLVAVLATILSVASAVAIPVELQERQCLNNGIACTLPGGNGLCCTGSCHAVLCGDSNTTCQPKGTACITRKGNGKA</sequence>
<reference evidence="2" key="1">
    <citation type="submission" date="2019-11" db="EMBL/GenBank/DDBJ databases">
        <title>Bipolaris sorokiniana Genome sequencing.</title>
        <authorList>
            <person name="Wang H."/>
        </authorList>
    </citation>
    <scope>NUCLEOTIDE SEQUENCE</scope>
</reference>
<comment type="caution">
    <text evidence="2">The sequence shown here is derived from an EMBL/GenBank/DDBJ whole genome shotgun (WGS) entry which is preliminary data.</text>
</comment>
<accession>A0A8H6DSI8</accession>
<evidence type="ECO:0000256" key="1">
    <source>
        <dbReference type="SAM" id="SignalP"/>
    </source>
</evidence>
<name>A0A8H6DSI8_COCSA</name>
<dbReference type="AlphaFoldDB" id="A0A8H6DSI8"/>
<protein>
    <recommendedName>
        <fullName evidence="4">Carbohydrate-binding module family 18 protein</fullName>
    </recommendedName>
</protein>
<dbReference type="Proteomes" id="UP000624244">
    <property type="component" value="Unassembled WGS sequence"/>
</dbReference>